<reference evidence="3" key="1">
    <citation type="submission" date="2016-10" db="EMBL/GenBank/DDBJ databases">
        <authorList>
            <person name="Varghese N."/>
            <person name="Submissions S."/>
        </authorList>
    </citation>
    <scope>NUCLEOTIDE SEQUENCE [LARGE SCALE GENOMIC DNA]</scope>
    <source>
        <strain evidence="3">CGMCC 1.7062</strain>
    </source>
</reference>
<keyword evidence="1" id="KW-0732">Signal</keyword>
<accession>A0A1H5T9D2</accession>
<evidence type="ECO:0000313" key="2">
    <source>
        <dbReference type="EMBL" id="SEF59433.1"/>
    </source>
</evidence>
<feature type="chain" id="PRO_5009284764" evidence="1">
    <location>
        <begin position="27"/>
        <end position="377"/>
    </location>
</feature>
<evidence type="ECO:0000256" key="1">
    <source>
        <dbReference type="SAM" id="SignalP"/>
    </source>
</evidence>
<feature type="signal peptide" evidence="1">
    <location>
        <begin position="1"/>
        <end position="26"/>
    </location>
</feature>
<dbReference type="Proteomes" id="UP000236721">
    <property type="component" value="Unassembled WGS sequence"/>
</dbReference>
<organism evidence="2 3">
    <name type="scientific">Vibrio hangzhouensis</name>
    <dbReference type="NCBI Taxonomy" id="462991"/>
    <lineage>
        <taxon>Bacteria</taxon>
        <taxon>Pseudomonadati</taxon>
        <taxon>Pseudomonadota</taxon>
        <taxon>Gammaproteobacteria</taxon>
        <taxon>Vibrionales</taxon>
        <taxon>Vibrionaceae</taxon>
        <taxon>Vibrio</taxon>
    </lineage>
</organism>
<dbReference type="RefSeq" id="WP_103878779.1">
    <property type="nucleotide sequence ID" value="NZ_FNVG01000002.1"/>
</dbReference>
<protein>
    <submittedName>
        <fullName evidence="2">Uncharacterized conserved protein, DUF1501 family</fullName>
    </submittedName>
</protein>
<dbReference type="PANTHER" id="PTHR43737:SF1">
    <property type="entry name" value="DUF1501 DOMAIN-CONTAINING PROTEIN"/>
    <property type="match status" value="1"/>
</dbReference>
<evidence type="ECO:0000313" key="3">
    <source>
        <dbReference type="Proteomes" id="UP000236721"/>
    </source>
</evidence>
<keyword evidence="3" id="KW-1185">Reference proteome</keyword>
<dbReference type="EMBL" id="FNVG01000002">
    <property type="protein sequence ID" value="SEF59433.1"/>
    <property type="molecule type" value="Genomic_DNA"/>
</dbReference>
<name>A0A1H5T9D2_9VIBR</name>
<proteinExistence type="predicted"/>
<gene>
    <name evidence="2" type="ORF">SAMN04488244_102174</name>
</gene>
<dbReference type="InterPro" id="IPR010869">
    <property type="entry name" value="DUF1501"/>
</dbReference>
<dbReference type="PROSITE" id="PS51318">
    <property type="entry name" value="TAT"/>
    <property type="match status" value="1"/>
</dbReference>
<sequence>MKTRRQFLKGVSAASLVTLLPGLSFASTQSPNILVWVTLRGAMDGLNVVVPSFDDDYLKLRPNIGLTKQQLKVLGNGFGLHPALENLHSWYQNDQVIFVHACATGYRSRSHFDGQKILENGTDDPFTTEGWLNRFLASQHNNQAIAIDSGLPLIVQGEVKVSSWFPHKLKAEEEQAQLLSELFQTDERLSANFEEAMKLESMVLGSSQNKQFVNLMKQAGTFMTAPQGPNIAIVELGGWDTHSAQGTVKGRLASQLTKFDKGLAALKEALGDKWSSTVVIAASEFGRTAAENGTKGTDHGTGNVMIVAGGALKRSQVIADWPGLAQNQLYEGRDLKPTKDIRAITKGILRDHLGADNDSLNKTFPASESFQPIKILT</sequence>
<dbReference type="AlphaFoldDB" id="A0A1H5T9D2"/>
<dbReference type="PANTHER" id="PTHR43737">
    <property type="entry name" value="BLL7424 PROTEIN"/>
    <property type="match status" value="1"/>
</dbReference>
<dbReference type="Pfam" id="PF07394">
    <property type="entry name" value="DUF1501"/>
    <property type="match status" value="1"/>
</dbReference>
<dbReference type="OrthoDB" id="9779968at2"/>
<dbReference type="InterPro" id="IPR006311">
    <property type="entry name" value="TAT_signal"/>
</dbReference>